<sequence>MKNLLLVLMLVGALSSCKKEHTTLDSSTETETLNTDSSSAHATPENFTPFRQIELSPDQASALLAKKDNDTLYITNFFATWCGPCMREIPHFKEKMQEVKGQPVKFTFVGIDAREDWPTKVKDFAEENNLSKNIVLVDPEKLSLEFFPKNFDQWDGGSIPFTLMRKGDKSDETIGMMTKQILDEKINSFK</sequence>
<dbReference type="PANTHER" id="PTHR42852">
    <property type="entry name" value="THIOL:DISULFIDE INTERCHANGE PROTEIN DSBE"/>
    <property type="match status" value="1"/>
</dbReference>
<dbReference type="InterPro" id="IPR050553">
    <property type="entry name" value="Thioredoxin_ResA/DsbE_sf"/>
</dbReference>
<evidence type="ECO:0000256" key="2">
    <source>
        <dbReference type="SAM" id="MobiDB-lite"/>
    </source>
</evidence>
<dbReference type="PROSITE" id="PS51352">
    <property type="entry name" value="THIOREDOXIN_2"/>
    <property type="match status" value="1"/>
</dbReference>
<comment type="caution">
    <text evidence="4">The sequence shown here is derived from an EMBL/GenBank/DDBJ whole genome shotgun (WGS) entry which is preliminary data.</text>
</comment>
<dbReference type="InterPro" id="IPR013766">
    <property type="entry name" value="Thioredoxin_domain"/>
</dbReference>
<accession>A0ABR8WLM2</accession>
<dbReference type="SUPFAM" id="SSF52833">
    <property type="entry name" value="Thioredoxin-like"/>
    <property type="match status" value="1"/>
</dbReference>
<dbReference type="PROSITE" id="PS00194">
    <property type="entry name" value="THIOREDOXIN_1"/>
    <property type="match status" value="1"/>
</dbReference>
<dbReference type="Gene3D" id="3.40.30.10">
    <property type="entry name" value="Glutaredoxin"/>
    <property type="match status" value="1"/>
</dbReference>
<evidence type="ECO:0000313" key="4">
    <source>
        <dbReference type="EMBL" id="MBD8017978.1"/>
    </source>
</evidence>
<feature type="compositionally biased region" description="Low complexity" evidence="2">
    <location>
        <begin position="24"/>
        <end position="39"/>
    </location>
</feature>
<dbReference type="EMBL" id="JACSPS010000002">
    <property type="protein sequence ID" value="MBD8017978.1"/>
    <property type="molecule type" value="Genomic_DNA"/>
</dbReference>
<protein>
    <submittedName>
        <fullName evidence="4">TlpA family protein disulfide reductase</fullName>
    </submittedName>
</protein>
<keyword evidence="1" id="KW-0676">Redox-active center</keyword>
<gene>
    <name evidence="4" type="ORF">H9628_05800</name>
</gene>
<feature type="region of interest" description="Disordered" evidence="2">
    <location>
        <begin position="24"/>
        <end position="44"/>
    </location>
</feature>
<dbReference type="PROSITE" id="PS51257">
    <property type="entry name" value="PROKAR_LIPOPROTEIN"/>
    <property type="match status" value="1"/>
</dbReference>
<dbReference type="RefSeq" id="WP_251833180.1">
    <property type="nucleotide sequence ID" value="NZ_JACSPS010000002.1"/>
</dbReference>
<reference evidence="4 5" key="1">
    <citation type="submission" date="2020-08" db="EMBL/GenBank/DDBJ databases">
        <title>A Genomic Blueprint of the Chicken Gut Microbiome.</title>
        <authorList>
            <person name="Gilroy R."/>
            <person name="Ravi A."/>
            <person name="Getino M."/>
            <person name="Pursley I."/>
            <person name="Horton D.L."/>
            <person name="Alikhan N.-F."/>
            <person name="Baker D."/>
            <person name="Gharbi K."/>
            <person name="Hall N."/>
            <person name="Watson M."/>
            <person name="Adriaenssens E.M."/>
            <person name="Foster-Nyarko E."/>
            <person name="Jarju S."/>
            <person name="Secka A."/>
            <person name="Antonio M."/>
            <person name="Oren A."/>
            <person name="Chaudhuri R."/>
            <person name="La Ragione R.M."/>
            <person name="Hildebrand F."/>
            <person name="Pallen M.J."/>
        </authorList>
    </citation>
    <scope>NUCLEOTIDE SEQUENCE [LARGE SCALE GENOMIC DNA]</scope>
    <source>
        <strain evidence="4 5">Sa1CVA4</strain>
    </source>
</reference>
<evidence type="ECO:0000256" key="1">
    <source>
        <dbReference type="ARBA" id="ARBA00023284"/>
    </source>
</evidence>
<dbReference type="InterPro" id="IPR036249">
    <property type="entry name" value="Thioredoxin-like_sf"/>
</dbReference>
<organism evidence="4 5">
    <name type="scientific">Kaistella pullorum</name>
    <dbReference type="NCBI Taxonomy" id="2763074"/>
    <lineage>
        <taxon>Bacteria</taxon>
        <taxon>Pseudomonadati</taxon>
        <taxon>Bacteroidota</taxon>
        <taxon>Flavobacteriia</taxon>
        <taxon>Flavobacteriales</taxon>
        <taxon>Weeksellaceae</taxon>
        <taxon>Chryseobacterium group</taxon>
        <taxon>Kaistella</taxon>
    </lineage>
</organism>
<dbReference type="Pfam" id="PF00085">
    <property type="entry name" value="Thioredoxin"/>
    <property type="match status" value="1"/>
</dbReference>
<dbReference type="InterPro" id="IPR017937">
    <property type="entry name" value="Thioredoxin_CS"/>
</dbReference>
<evidence type="ECO:0000313" key="5">
    <source>
        <dbReference type="Proteomes" id="UP000626242"/>
    </source>
</evidence>
<name>A0ABR8WLM2_9FLAO</name>
<dbReference type="PANTHER" id="PTHR42852:SF17">
    <property type="entry name" value="THIOREDOXIN-LIKE PROTEIN HI_1115"/>
    <property type="match status" value="1"/>
</dbReference>
<feature type="domain" description="Thioredoxin" evidence="3">
    <location>
        <begin position="44"/>
        <end position="187"/>
    </location>
</feature>
<keyword evidence="5" id="KW-1185">Reference proteome</keyword>
<evidence type="ECO:0000259" key="3">
    <source>
        <dbReference type="PROSITE" id="PS51352"/>
    </source>
</evidence>
<dbReference type="CDD" id="cd02966">
    <property type="entry name" value="TlpA_like_family"/>
    <property type="match status" value="1"/>
</dbReference>
<dbReference type="Proteomes" id="UP000626242">
    <property type="component" value="Unassembled WGS sequence"/>
</dbReference>
<proteinExistence type="predicted"/>